<dbReference type="FunFam" id="3.30.160.60:FF:000100">
    <property type="entry name" value="Zinc finger 45-like"/>
    <property type="match status" value="2"/>
</dbReference>
<evidence type="ECO:0000256" key="1">
    <source>
        <dbReference type="ARBA" id="ARBA00004123"/>
    </source>
</evidence>
<dbReference type="Pfam" id="PF00096">
    <property type="entry name" value="zf-C2H2"/>
    <property type="match status" value="1"/>
</dbReference>
<evidence type="ECO:0000256" key="6">
    <source>
        <dbReference type="ARBA" id="ARBA00023242"/>
    </source>
</evidence>
<dbReference type="InterPro" id="IPR013087">
    <property type="entry name" value="Znf_C2H2_type"/>
</dbReference>
<evidence type="ECO:0000256" key="7">
    <source>
        <dbReference type="PROSITE-ProRule" id="PRU00042"/>
    </source>
</evidence>
<reference evidence="9" key="2">
    <citation type="submission" date="2025-08" db="UniProtKB">
        <authorList>
            <consortium name="Ensembl"/>
        </authorList>
    </citation>
    <scope>IDENTIFICATION</scope>
</reference>
<dbReference type="GO" id="GO:0008270">
    <property type="term" value="F:zinc ion binding"/>
    <property type="evidence" value="ECO:0007669"/>
    <property type="project" value="UniProtKB-KW"/>
</dbReference>
<dbReference type="SMART" id="SM00355">
    <property type="entry name" value="ZnF_C2H2"/>
    <property type="match status" value="5"/>
</dbReference>
<proteinExistence type="predicted"/>
<dbReference type="SUPFAM" id="SSF57667">
    <property type="entry name" value="beta-beta-alpha zinc fingers"/>
    <property type="match status" value="3"/>
</dbReference>
<keyword evidence="5" id="KW-0862">Zinc</keyword>
<dbReference type="GeneTree" id="ENSGT01150000286958"/>
<dbReference type="FunFam" id="3.30.160.60:FF:001498">
    <property type="entry name" value="Zinc finger protein 404"/>
    <property type="match status" value="1"/>
</dbReference>
<keyword evidence="4 7" id="KW-0863">Zinc-finger</keyword>
<evidence type="ECO:0000259" key="8">
    <source>
        <dbReference type="PROSITE" id="PS50157"/>
    </source>
</evidence>
<evidence type="ECO:0000313" key="9">
    <source>
        <dbReference type="Ensembl" id="ENSATEP00000060687.2"/>
    </source>
</evidence>
<feature type="domain" description="C2H2-type" evidence="8">
    <location>
        <begin position="172"/>
        <end position="199"/>
    </location>
</feature>
<dbReference type="AlphaFoldDB" id="A0A7N6FGX8"/>
<dbReference type="InterPro" id="IPR036236">
    <property type="entry name" value="Znf_C2H2_sf"/>
</dbReference>
<keyword evidence="3" id="KW-0677">Repeat</keyword>
<evidence type="ECO:0000256" key="3">
    <source>
        <dbReference type="ARBA" id="ARBA00022737"/>
    </source>
</evidence>
<reference evidence="9" key="1">
    <citation type="submission" date="2021-04" db="EMBL/GenBank/DDBJ databases">
        <authorList>
            <consortium name="Wellcome Sanger Institute Data Sharing"/>
        </authorList>
    </citation>
    <scope>NUCLEOTIDE SEQUENCE [LARGE SCALE GENOMIC DNA]</scope>
</reference>
<name>A0A7N6FGX8_ANATE</name>
<evidence type="ECO:0000313" key="10">
    <source>
        <dbReference type="Proteomes" id="UP000265040"/>
    </source>
</evidence>
<organism evidence="9 10">
    <name type="scientific">Anabas testudineus</name>
    <name type="common">Climbing perch</name>
    <name type="synonym">Anthias testudineus</name>
    <dbReference type="NCBI Taxonomy" id="64144"/>
    <lineage>
        <taxon>Eukaryota</taxon>
        <taxon>Metazoa</taxon>
        <taxon>Chordata</taxon>
        <taxon>Craniata</taxon>
        <taxon>Vertebrata</taxon>
        <taxon>Euteleostomi</taxon>
        <taxon>Actinopterygii</taxon>
        <taxon>Neopterygii</taxon>
        <taxon>Teleostei</taxon>
        <taxon>Neoteleostei</taxon>
        <taxon>Acanthomorphata</taxon>
        <taxon>Anabantaria</taxon>
        <taxon>Anabantiformes</taxon>
        <taxon>Anabantoidei</taxon>
        <taxon>Anabantidae</taxon>
        <taxon>Anabas</taxon>
    </lineage>
</organism>
<sequence length="278" mass="31807">MAVHSGVKPYSCSKCGRRFYWHFQIKKHKCDGTPARNRSAFSEIDCSRSQPVRDLVHSKHLICDQRRKTSETDDTEFWKDVRQHQTGFTYQRKQKVSVTDTCKSEKKSPPAESADSVDIDFWKETRKSQLEPDEVSDRGVKKPFSCSDCGKTFLYIFHLNSHKKSHRRQSPLSCSVCGQKCLYESHLKIHMRTHTGEKPFGCPVCGKKYAHKASMQSHLTVHSLNRRYSCGVCGRSFGWFTELKYHRCEAEPGSGGGAGAVPEETSKSHGHWFIHTNM</sequence>
<dbReference type="GO" id="GO:0005634">
    <property type="term" value="C:nucleus"/>
    <property type="evidence" value="ECO:0007669"/>
    <property type="project" value="UniProtKB-SubCell"/>
</dbReference>
<dbReference type="PANTHER" id="PTHR23226">
    <property type="entry name" value="ZINC FINGER AND SCAN DOMAIN-CONTAINING"/>
    <property type="match status" value="1"/>
</dbReference>
<dbReference type="Proteomes" id="UP000265040">
    <property type="component" value="Chromosome 11"/>
</dbReference>
<feature type="domain" description="C2H2-type" evidence="8">
    <location>
        <begin position="200"/>
        <end position="227"/>
    </location>
</feature>
<reference evidence="9" key="3">
    <citation type="submission" date="2025-09" db="UniProtKB">
        <authorList>
            <consortium name="Ensembl"/>
        </authorList>
    </citation>
    <scope>IDENTIFICATION</scope>
</reference>
<keyword evidence="10" id="KW-1185">Reference proteome</keyword>
<evidence type="ECO:0000256" key="2">
    <source>
        <dbReference type="ARBA" id="ARBA00022723"/>
    </source>
</evidence>
<evidence type="ECO:0000256" key="4">
    <source>
        <dbReference type="ARBA" id="ARBA00022771"/>
    </source>
</evidence>
<dbReference type="Ensembl" id="ENSATET00000064517.2">
    <property type="protein sequence ID" value="ENSATEP00000060687.2"/>
    <property type="gene ID" value="ENSATEG00000032369.1"/>
</dbReference>
<dbReference type="GO" id="GO:0000978">
    <property type="term" value="F:RNA polymerase II cis-regulatory region sequence-specific DNA binding"/>
    <property type="evidence" value="ECO:0007669"/>
    <property type="project" value="TreeGrafter"/>
</dbReference>
<feature type="domain" description="C2H2-type" evidence="8">
    <location>
        <begin position="144"/>
        <end position="171"/>
    </location>
</feature>
<dbReference type="PROSITE" id="PS50157">
    <property type="entry name" value="ZINC_FINGER_C2H2_2"/>
    <property type="match status" value="4"/>
</dbReference>
<keyword evidence="6" id="KW-0539">Nucleus</keyword>
<protein>
    <recommendedName>
        <fullName evidence="8">C2H2-type domain-containing protein</fullName>
    </recommendedName>
</protein>
<comment type="subcellular location">
    <subcellularLocation>
        <location evidence="1">Nucleus</location>
    </subcellularLocation>
</comment>
<dbReference type="PROSITE" id="PS00028">
    <property type="entry name" value="ZINC_FINGER_C2H2_1"/>
    <property type="match status" value="3"/>
</dbReference>
<dbReference type="Gene3D" id="3.30.160.60">
    <property type="entry name" value="Classic Zinc Finger"/>
    <property type="match status" value="4"/>
</dbReference>
<dbReference type="PANTHER" id="PTHR23226:SF416">
    <property type="entry name" value="FI01424P"/>
    <property type="match status" value="1"/>
</dbReference>
<evidence type="ECO:0000256" key="5">
    <source>
        <dbReference type="ARBA" id="ARBA00022833"/>
    </source>
</evidence>
<feature type="domain" description="C2H2-type" evidence="8">
    <location>
        <begin position="228"/>
        <end position="247"/>
    </location>
</feature>
<accession>A0A7N6FGX8</accession>
<keyword evidence="2" id="KW-0479">Metal-binding</keyword>
<dbReference type="GO" id="GO:0000981">
    <property type="term" value="F:DNA-binding transcription factor activity, RNA polymerase II-specific"/>
    <property type="evidence" value="ECO:0007669"/>
    <property type="project" value="TreeGrafter"/>
</dbReference>